<accession>L8WJ64</accession>
<comment type="caution">
    <text evidence="1">The sequence shown here is derived from an EMBL/GenBank/DDBJ whole genome shotgun (WGS) entry which is preliminary data.</text>
</comment>
<dbReference type="Proteomes" id="UP000011668">
    <property type="component" value="Unassembled WGS sequence"/>
</dbReference>
<dbReference type="AlphaFoldDB" id="L8WJ64"/>
<reference evidence="1 2" key="1">
    <citation type="journal article" date="2013" name="Nat. Commun.">
        <title>The evolution and pathogenic mechanisms of the rice sheath blight pathogen.</title>
        <authorList>
            <person name="Zheng A."/>
            <person name="Lin R."/>
            <person name="Xu L."/>
            <person name="Qin P."/>
            <person name="Tang C."/>
            <person name="Ai P."/>
            <person name="Zhang D."/>
            <person name="Liu Y."/>
            <person name="Sun Z."/>
            <person name="Feng H."/>
            <person name="Wang Y."/>
            <person name="Chen Y."/>
            <person name="Liang X."/>
            <person name="Fu R."/>
            <person name="Li Q."/>
            <person name="Zhang J."/>
            <person name="Yu X."/>
            <person name="Xie Z."/>
            <person name="Ding L."/>
            <person name="Guan P."/>
            <person name="Tang J."/>
            <person name="Liang Y."/>
            <person name="Wang S."/>
            <person name="Deng Q."/>
            <person name="Li S."/>
            <person name="Zhu J."/>
            <person name="Wang L."/>
            <person name="Liu H."/>
            <person name="Li P."/>
        </authorList>
    </citation>
    <scope>NUCLEOTIDE SEQUENCE [LARGE SCALE GENOMIC DNA]</scope>
    <source>
        <strain evidence="2">AG-1 IA</strain>
    </source>
</reference>
<gene>
    <name evidence="1" type="ORF">AG1IA_09570</name>
</gene>
<dbReference type="HOGENOM" id="CLU_2265532_0_0_1"/>
<organism evidence="1 2">
    <name type="scientific">Thanatephorus cucumeris (strain AG1-IA)</name>
    <name type="common">Rice sheath blight fungus</name>
    <name type="synonym">Rhizoctonia solani</name>
    <dbReference type="NCBI Taxonomy" id="983506"/>
    <lineage>
        <taxon>Eukaryota</taxon>
        <taxon>Fungi</taxon>
        <taxon>Dikarya</taxon>
        <taxon>Basidiomycota</taxon>
        <taxon>Agaricomycotina</taxon>
        <taxon>Agaricomycetes</taxon>
        <taxon>Cantharellales</taxon>
        <taxon>Ceratobasidiaceae</taxon>
        <taxon>Rhizoctonia</taxon>
        <taxon>Rhizoctonia solani AG-1</taxon>
    </lineage>
</organism>
<dbReference type="EMBL" id="AFRT01003500">
    <property type="protein sequence ID" value="ELU36399.1"/>
    <property type="molecule type" value="Genomic_DNA"/>
</dbReference>
<proteinExistence type="predicted"/>
<protein>
    <submittedName>
        <fullName evidence="1">Uncharacterized protein</fullName>
    </submittedName>
</protein>
<keyword evidence="2" id="KW-1185">Reference proteome</keyword>
<name>L8WJ64_THACA</name>
<evidence type="ECO:0000313" key="1">
    <source>
        <dbReference type="EMBL" id="ELU36399.1"/>
    </source>
</evidence>
<evidence type="ECO:0000313" key="2">
    <source>
        <dbReference type="Proteomes" id="UP000011668"/>
    </source>
</evidence>
<sequence>MFEQWVCPNDNGIGSYDLRPRPYVNIDRTFECVAIVLKIAADSDGRCIRAWTRQRTDQCAFIEGPRDDIFDNTYHQSVRLTYNLIWWCRLGGCQNVCERQSIS</sequence>